<proteinExistence type="predicted"/>
<reference evidence="3 4" key="1">
    <citation type="submission" date="2021-08" db="EMBL/GenBank/DDBJ databases">
        <title>Complete genome sequence of the strain Aneurinibacillus thermoaerophilus CCM 8960.</title>
        <authorList>
            <person name="Musilova J."/>
            <person name="Kourilova X."/>
            <person name="Pernicova I."/>
            <person name="Bezdicek M."/>
            <person name="Lengerova M."/>
            <person name="Obruca S."/>
            <person name="Sedlar K."/>
        </authorList>
    </citation>
    <scope>NUCLEOTIDE SEQUENCE [LARGE SCALE GENOMIC DNA]</scope>
    <source>
        <strain evidence="3 4">CCM 8960</strain>
        <plasmid evidence="3 4">pAT1</plasmid>
    </source>
</reference>
<dbReference type="Gene3D" id="3.30.420.40">
    <property type="match status" value="2"/>
</dbReference>
<keyword evidence="3" id="KW-0614">Plasmid</keyword>
<accession>A0ABX8YFY2</accession>
<dbReference type="Pfam" id="PF21522">
    <property type="entry name" value="MreB-like_C"/>
    <property type="match status" value="1"/>
</dbReference>
<dbReference type="CDD" id="cd24021">
    <property type="entry name" value="ASKHA_NBD_ParM_Psk41-like"/>
    <property type="match status" value="1"/>
</dbReference>
<evidence type="ECO:0000313" key="3">
    <source>
        <dbReference type="EMBL" id="QYY44717.1"/>
    </source>
</evidence>
<dbReference type="SUPFAM" id="SSF53067">
    <property type="entry name" value="Actin-like ATPase domain"/>
    <property type="match status" value="2"/>
</dbReference>
<dbReference type="InterPro" id="IPR043129">
    <property type="entry name" value="ATPase_NBD"/>
</dbReference>
<sequence>MSIILGIDHGNGSVKGKSAVKEITLPSIIARPDSFGEAELAGTKKLRLASFESTKHAGEVYMWGKDIRESNDQLATYGSENRYGDKHYQLLSEFAAASLLPNGKTFEDVVVVTGCPSRERNNPELVQQLENVFKGIHGITIDSIKKMFDVSEVYVLPQPMGTIMSLYLDDAGYVVDEDYETKYVGVIDIGSGTTDIDGIKALRRQNDDIDSIPMGMMDAYKKIADYINLKNSNALATAQKVEQQITSDSFKISDRASVDIAEKKQQVFQELAESLINKIKQRWSNRTKFDRLLLTGGGAVLLGDYFKSLAEDIIVVPDAQFANARGFYRYGVLKTSGE</sequence>
<organism evidence="3 4">
    <name type="scientific">Aneurinibacillus thermoaerophilus</name>
    <dbReference type="NCBI Taxonomy" id="143495"/>
    <lineage>
        <taxon>Bacteria</taxon>
        <taxon>Bacillati</taxon>
        <taxon>Bacillota</taxon>
        <taxon>Bacilli</taxon>
        <taxon>Bacillales</taxon>
        <taxon>Paenibacillaceae</taxon>
        <taxon>Aneurinibacillus group</taxon>
        <taxon>Aneurinibacillus</taxon>
    </lineage>
</organism>
<gene>
    <name evidence="3" type="primary">parM</name>
    <name evidence="3" type="ORF">K3F53_18915</name>
</gene>
<keyword evidence="4" id="KW-1185">Reference proteome</keyword>
<evidence type="ECO:0000313" key="4">
    <source>
        <dbReference type="Proteomes" id="UP000826616"/>
    </source>
</evidence>
<dbReference type="RefSeq" id="WP_220561119.1">
    <property type="nucleotide sequence ID" value="NZ_CP080765.1"/>
</dbReference>
<dbReference type="InterPro" id="IPR049067">
    <property type="entry name" value="MreB-like_C"/>
</dbReference>
<dbReference type="Proteomes" id="UP000826616">
    <property type="component" value="Plasmid pAT1"/>
</dbReference>
<evidence type="ECO:0000259" key="2">
    <source>
        <dbReference type="Pfam" id="PF21522"/>
    </source>
</evidence>
<dbReference type="Pfam" id="PF17989">
    <property type="entry name" value="ALP_N"/>
    <property type="match status" value="1"/>
</dbReference>
<dbReference type="EMBL" id="CP080765">
    <property type="protein sequence ID" value="QYY44717.1"/>
    <property type="molecule type" value="Genomic_DNA"/>
</dbReference>
<feature type="domain" description="Actin-like protein N-terminal" evidence="1">
    <location>
        <begin position="6"/>
        <end position="161"/>
    </location>
</feature>
<dbReference type="InterPro" id="IPR040607">
    <property type="entry name" value="ALP_N"/>
</dbReference>
<name>A0ABX8YFY2_ANETH</name>
<geneLocation type="plasmid" evidence="3 4">
    <name>pAT1</name>
</geneLocation>
<feature type="domain" description="Actin homologue MreB-like C-terminal" evidence="2">
    <location>
        <begin position="186"/>
        <end position="307"/>
    </location>
</feature>
<protein>
    <submittedName>
        <fullName evidence="3">Plasmid segregation protein ParM</fullName>
    </submittedName>
</protein>
<dbReference type="GeneID" id="97143455"/>
<evidence type="ECO:0000259" key="1">
    <source>
        <dbReference type="Pfam" id="PF17989"/>
    </source>
</evidence>